<dbReference type="Proteomes" id="UP000593567">
    <property type="component" value="Unassembled WGS sequence"/>
</dbReference>
<reference evidence="6" key="1">
    <citation type="submission" date="2020-06" db="EMBL/GenBank/DDBJ databases">
        <title>Draft genome of Bugula neritina, a colonial animal packing powerful symbionts and potential medicines.</title>
        <authorList>
            <person name="Rayko M."/>
        </authorList>
    </citation>
    <scope>NUCLEOTIDE SEQUENCE [LARGE SCALE GENOMIC DNA]</scope>
    <source>
        <strain evidence="6">Kwan_BN1</strain>
    </source>
</reference>
<dbReference type="InterPro" id="IPR020396">
    <property type="entry name" value="NADH_UbQ_OxRdtase_CS"/>
</dbReference>
<evidence type="ECO:0000259" key="5">
    <source>
        <dbReference type="Pfam" id="PF00329"/>
    </source>
</evidence>
<protein>
    <recommendedName>
        <fullName evidence="2">NADH dehydrogenase [ubiquinone] iron-sulfur protein 3, mitochondrial</fullName>
    </recommendedName>
</protein>
<keyword evidence="3 4" id="KW-0813">Transport</keyword>
<dbReference type="GO" id="GO:0008137">
    <property type="term" value="F:NADH dehydrogenase (ubiquinone) activity"/>
    <property type="evidence" value="ECO:0007669"/>
    <property type="project" value="InterPro"/>
</dbReference>
<dbReference type="AlphaFoldDB" id="A0A7J7JSB3"/>
<dbReference type="Gene3D" id="3.30.460.80">
    <property type="entry name" value="NADH:ubiquinone oxidoreductase, 30kDa subunit"/>
    <property type="match status" value="1"/>
</dbReference>
<name>A0A7J7JSB3_BUGNE</name>
<dbReference type="NCBIfam" id="TIGR01961">
    <property type="entry name" value="NuoC_fam"/>
    <property type="match status" value="1"/>
</dbReference>
<evidence type="ECO:0000313" key="6">
    <source>
        <dbReference type="EMBL" id="KAF6029240.1"/>
    </source>
</evidence>
<comment type="caution">
    <text evidence="6">The sequence shown here is derived from an EMBL/GenBank/DDBJ whole genome shotgun (WGS) entry which is preliminary data.</text>
</comment>
<dbReference type="EMBL" id="VXIV02001839">
    <property type="protein sequence ID" value="KAF6029240.1"/>
    <property type="molecule type" value="Genomic_DNA"/>
</dbReference>
<keyword evidence="4" id="KW-0520">NAD</keyword>
<proteinExistence type="inferred from homology"/>
<dbReference type="GO" id="GO:0016651">
    <property type="term" value="F:oxidoreductase activity, acting on NAD(P)H"/>
    <property type="evidence" value="ECO:0007669"/>
    <property type="project" value="InterPro"/>
</dbReference>
<organism evidence="6 7">
    <name type="scientific">Bugula neritina</name>
    <name type="common">Brown bryozoan</name>
    <name type="synonym">Sertularia neritina</name>
    <dbReference type="NCBI Taxonomy" id="10212"/>
    <lineage>
        <taxon>Eukaryota</taxon>
        <taxon>Metazoa</taxon>
        <taxon>Spiralia</taxon>
        <taxon>Lophotrochozoa</taxon>
        <taxon>Bryozoa</taxon>
        <taxon>Gymnolaemata</taxon>
        <taxon>Cheilostomatida</taxon>
        <taxon>Flustrina</taxon>
        <taxon>Buguloidea</taxon>
        <taxon>Bugulidae</taxon>
        <taxon>Bugula</taxon>
    </lineage>
</organism>
<sequence>MAVAAGRILSNHLLKNSLRNCVASGLPGLTKVCNQLKTINVHNSRCEQLRYETTTTVREAVPQANAQLEEYGKMCAEVLPKYIQRAEDHHNGQFLNLSDIAGIDIPAKTNRFEIVYNLLSLRYNARIRLRTYTDELSPIDSLCSVFIAANWYEREIWDMYGVYFSNHPDLRRILTDYGFEGHPQRKDFPLSGYVEMRYDEDVKRVVAEPLELAQEFRKFELGSEWEQFPAHRNREVKVRQVSPGESFKQVAKEGEDK</sequence>
<gene>
    <name evidence="6" type="ORF">EB796_012452</name>
</gene>
<evidence type="ECO:0000313" key="7">
    <source>
        <dbReference type="Proteomes" id="UP000593567"/>
    </source>
</evidence>
<dbReference type="SUPFAM" id="SSF143243">
    <property type="entry name" value="Nqo5-like"/>
    <property type="match status" value="1"/>
</dbReference>
<dbReference type="PANTHER" id="PTHR10884:SF14">
    <property type="entry name" value="NADH DEHYDROGENASE [UBIQUINONE] IRON-SULFUR PROTEIN 3, MITOCHONDRIAL"/>
    <property type="match status" value="1"/>
</dbReference>
<evidence type="ECO:0000256" key="3">
    <source>
        <dbReference type="ARBA" id="ARBA00022448"/>
    </source>
</evidence>
<feature type="domain" description="NADH:ubiquinone oxidoreductase 30kDa subunit" evidence="5">
    <location>
        <begin position="77"/>
        <end position="193"/>
    </location>
</feature>
<evidence type="ECO:0000256" key="2">
    <source>
        <dbReference type="ARBA" id="ARBA00020084"/>
    </source>
</evidence>
<dbReference type="OrthoDB" id="37721at2759"/>
<dbReference type="PROSITE" id="PS00542">
    <property type="entry name" value="COMPLEX1_30K"/>
    <property type="match status" value="1"/>
</dbReference>
<evidence type="ECO:0000256" key="4">
    <source>
        <dbReference type="RuleBase" id="RU003456"/>
    </source>
</evidence>
<dbReference type="PANTHER" id="PTHR10884">
    <property type="entry name" value="NADH DEHYDROGENASE UBIQUINONE IRON-SULFUR PROTEIN 3"/>
    <property type="match status" value="1"/>
</dbReference>
<evidence type="ECO:0000256" key="1">
    <source>
        <dbReference type="ARBA" id="ARBA00007569"/>
    </source>
</evidence>
<keyword evidence="7" id="KW-1185">Reference proteome</keyword>
<dbReference type="Pfam" id="PF00329">
    <property type="entry name" value="Complex1_30kDa"/>
    <property type="match status" value="1"/>
</dbReference>
<comment type="similarity">
    <text evidence="1 4">Belongs to the complex I 30 kDa subunit family.</text>
</comment>
<keyword evidence="4" id="KW-1278">Translocase</keyword>
<dbReference type="HAMAP" id="MF_01357">
    <property type="entry name" value="NDH1_NuoC"/>
    <property type="match status" value="1"/>
</dbReference>
<dbReference type="InterPro" id="IPR001268">
    <property type="entry name" value="NADH_UbQ_OxRdtase_30kDa_su"/>
</dbReference>
<dbReference type="InterPro" id="IPR010218">
    <property type="entry name" value="NADH_DH_suC"/>
</dbReference>
<dbReference type="InterPro" id="IPR037232">
    <property type="entry name" value="NADH_quin_OxRdtase_su_C/D-like"/>
</dbReference>
<accession>A0A7J7JSB3</accession>